<dbReference type="GO" id="GO:0051287">
    <property type="term" value="F:NAD binding"/>
    <property type="evidence" value="ECO:0007669"/>
    <property type="project" value="UniProtKB-UniRule"/>
</dbReference>
<evidence type="ECO:0000256" key="4">
    <source>
        <dbReference type="ARBA" id="ARBA00023002"/>
    </source>
</evidence>
<dbReference type="InterPro" id="IPR057326">
    <property type="entry name" value="KR_dom"/>
</dbReference>
<keyword evidence="8" id="KW-0275">Fatty acid biosynthesis</keyword>
<dbReference type="GO" id="GO:0006633">
    <property type="term" value="P:fatty acid biosynthetic process"/>
    <property type="evidence" value="ECO:0007669"/>
    <property type="project" value="UniProtKB-UniPathway"/>
</dbReference>
<comment type="subunit">
    <text evidence="8">Homotetramer.</text>
</comment>
<sequence>MSTAQSSPAAGLPTALVTGGSRGIGRAIAQTLARDGFQVFLTYVSKPEEAEKVAADICAAGGKAQAFALDVSNSEAVATFFATQIKDKVDLAVLVNNAGITKDGVLIRMKDEDFDRVIAVNLRGAFVCTREAAKIMSKSRKGRIVNISSVVGQMGNAGQANYASAKAALLGLTKSCAKELAARQITVNAVTPGFIETDMTATLSDDVRASYTDSIPLRRMGSAEDVAEAVAFLASDKAAYITGQVLGVNGGMYC</sequence>
<dbReference type="Pfam" id="PF13561">
    <property type="entry name" value="adh_short_C2"/>
    <property type="match status" value="1"/>
</dbReference>
<name>A0A212J2X0_9BACT</name>
<comment type="catalytic activity">
    <reaction evidence="5 8">
        <text>a (3R)-hydroxyacyl-[ACP] + NADP(+) = a 3-oxoacyl-[ACP] + NADPH + H(+)</text>
        <dbReference type="Rhea" id="RHEA:17397"/>
        <dbReference type="Rhea" id="RHEA-COMP:9916"/>
        <dbReference type="Rhea" id="RHEA-COMP:9945"/>
        <dbReference type="ChEBI" id="CHEBI:15378"/>
        <dbReference type="ChEBI" id="CHEBI:57783"/>
        <dbReference type="ChEBI" id="CHEBI:58349"/>
        <dbReference type="ChEBI" id="CHEBI:78776"/>
        <dbReference type="ChEBI" id="CHEBI:78827"/>
        <dbReference type="EC" id="1.1.1.100"/>
    </reaction>
</comment>
<evidence type="ECO:0000256" key="6">
    <source>
        <dbReference type="PIRSR" id="PIRSR611284-1"/>
    </source>
</evidence>
<protein>
    <recommendedName>
        <fullName evidence="8">3-oxoacyl-[acyl-carrier-protein] reductase</fullName>
        <ecNumber evidence="8">1.1.1.100</ecNumber>
    </recommendedName>
</protein>
<keyword evidence="8" id="KW-0443">Lipid metabolism</keyword>
<dbReference type="SMART" id="SM00822">
    <property type="entry name" value="PKS_KR"/>
    <property type="match status" value="1"/>
</dbReference>
<dbReference type="GO" id="GO:0004316">
    <property type="term" value="F:3-oxoacyl-[acyl-carrier-protein] reductase (NADPH) activity"/>
    <property type="evidence" value="ECO:0007669"/>
    <property type="project" value="UniProtKB-UniRule"/>
</dbReference>
<feature type="binding site" evidence="7">
    <location>
        <position position="195"/>
    </location>
    <ligand>
        <name>NADP(+)</name>
        <dbReference type="ChEBI" id="CHEBI:58349"/>
    </ligand>
</feature>
<gene>
    <name evidence="10" type="primary">fabG</name>
    <name evidence="10" type="ORF">KM92DES2_10449</name>
</gene>
<dbReference type="UniPathway" id="UPA00094"/>
<dbReference type="PRINTS" id="PR00081">
    <property type="entry name" value="GDHRDH"/>
</dbReference>
<dbReference type="NCBIfam" id="NF004199">
    <property type="entry name" value="PRK05653.1-4"/>
    <property type="match status" value="1"/>
</dbReference>
<evidence type="ECO:0000256" key="3">
    <source>
        <dbReference type="ARBA" id="ARBA00022857"/>
    </source>
</evidence>
<dbReference type="NCBIfam" id="TIGR01830">
    <property type="entry name" value="3oxo_ACP_reduc"/>
    <property type="match status" value="1"/>
</dbReference>
<keyword evidence="4 8" id="KW-0560">Oxidoreductase</keyword>
<evidence type="ECO:0000256" key="8">
    <source>
        <dbReference type="RuleBase" id="RU366074"/>
    </source>
</evidence>
<keyword evidence="8" id="KW-0444">Lipid biosynthesis</keyword>
<feature type="binding site" evidence="7">
    <location>
        <position position="97"/>
    </location>
    <ligand>
        <name>NADP(+)</name>
        <dbReference type="ChEBI" id="CHEBI:58349"/>
    </ligand>
</feature>
<comment type="similarity">
    <text evidence="2 8">Belongs to the short-chain dehydrogenases/reductases (SDR) family.</text>
</comment>
<dbReference type="Gene3D" id="3.40.50.720">
    <property type="entry name" value="NAD(P)-binding Rossmann-like Domain"/>
    <property type="match status" value="1"/>
</dbReference>
<dbReference type="NCBIfam" id="NF009466">
    <property type="entry name" value="PRK12826.1-2"/>
    <property type="match status" value="1"/>
</dbReference>
<feature type="active site" description="Proton acceptor" evidence="6">
    <location>
        <position position="162"/>
    </location>
</feature>
<feature type="domain" description="Ketoreductase" evidence="9">
    <location>
        <begin position="13"/>
        <end position="188"/>
    </location>
</feature>
<dbReference type="InterPro" id="IPR050259">
    <property type="entry name" value="SDR"/>
</dbReference>
<dbReference type="PANTHER" id="PTHR42879:SF2">
    <property type="entry name" value="3-OXOACYL-[ACYL-CARRIER-PROTEIN] REDUCTASE FABG"/>
    <property type="match status" value="1"/>
</dbReference>
<comment type="pathway">
    <text evidence="8">Lipid metabolism; fatty acid biosynthesis.</text>
</comment>
<evidence type="ECO:0000256" key="2">
    <source>
        <dbReference type="ARBA" id="ARBA00006484"/>
    </source>
</evidence>
<keyword evidence="3 7" id="KW-0521">NADP</keyword>
<feature type="binding site" evidence="7">
    <location>
        <begin position="19"/>
        <end position="22"/>
    </location>
    <ligand>
        <name>NADP(+)</name>
        <dbReference type="ChEBI" id="CHEBI:58349"/>
    </ligand>
</feature>
<dbReference type="CDD" id="cd05333">
    <property type="entry name" value="BKR_SDR_c"/>
    <property type="match status" value="1"/>
</dbReference>
<dbReference type="AlphaFoldDB" id="A0A212J2X0"/>
<dbReference type="PRINTS" id="PR00080">
    <property type="entry name" value="SDRFAMILY"/>
</dbReference>
<evidence type="ECO:0000256" key="7">
    <source>
        <dbReference type="PIRSR" id="PIRSR611284-2"/>
    </source>
</evidence>
<dbReference type="RefSeq" id="WP_192111390.1">
    <property type="nucleotide sequence ID" value="NZ_CABUEN010000004.1"/>
</dbReference>
<proteinExistence type="inferred from homology"/>
<reference evidence="10" key="1">
    <citation type="submission" date="2016-04" db="EMBL/GenBank/DDBJ databases">
        <authorList>
            <person name="Evans L.H."/>
            <person name="Alamgir A."/>
            <person name="Owens N."/>
            <person name="Weber N.D."/>
            <person name="Virtaneva K."/>
            <person name="Barbian K."/>
            <person name="Babar A."/>
            <person name="Rosenke K."/>
        </authorList>
    </citation>
    <scope>NUCLEOTIDE SEQUENCE</scope>
    <source>
        <strain evidence="10">92-2</strain>
    </source>
</reference>
<dbReference type="PANTHER" id="PTHR42879">
    <property type="entry name" value="3-OXOACYL-(ACYL-CARRIER-PROTEIN) REDUCTASE"/>
    <property type="match status" value="1"/>
</dbReference>
<dbReference type="EMBL" id="FLUP01000001">
    <property type="protein sequence ID" value="SBV93791.1"/>
    <property type="molecule type" value="Genomic_DNA"/>
</dbReference>
<comment type="function">
    <text evidence="1 8">Catalyzes the NADPH-dependent reduction of beta-ketoacyl-ACP substrates to beta-hydroxyacyl-ACP products, the first reductive step in the elongation cycle of fatty acid biosynthesis.</text>
</comment>
<evidence type="ECO:0000256" key="5">
    <source>
        <dbReference type="ARBA" id="ARBA00048508"/>
    </source>
</evidence>
<keyword evidence="8" id="KW-0276">Fatty acid metabolism</keyword>
<dbReference type="EC" id="1.1.1.100" evidence="8"/>
<accession>A0A212J2X0</accession>
<dbReference type="InterPro" id="IPR002347">
    <property type="entry name" value="SDR_fam"/>
</dbReference>
<dbReference type="SUPFAM" id="SSF51735">
    <property type="entry name" value="NAD(P)-binding Rossmann-fold domains"/>
    <property type="match status" value="1"/>
</dbReference>
<dbReference type="FunFam" id="3.40.50.720:FF:000115">
    <property type="entry name" value="3-oxoacyl-[acyl-carrier-protein] reductase FabG"/>
    <property type="match status" value="1"/>
</dbReference>
<dbReference type="NCBIfam" id="NF005559">
    <property type="entry name" value="PRK07231.1"/>
    <property type="match status" value="1"/>
</dbReference>
<evidence type="ECO:0000256" key="1">
    <source>
        <dbReference type="ARBA" id="ARBA00002607"/>
    </source>
</evidence>
<feature type="binding site" evidence="7">
    <location>
        <begin position="162"/>
        <end position="166"/>
    </location>
    <ligand>
        <name>NADP(+)</name>
        <dbReference type="ChEBI" id="CHEBI:58349"/>
    </ligand>
</feature>
<organism evidence="10">
    <name type="scientific">uncultured Desulfovibrio sp</name>
    <dbReference type="NCBI Taxonomy" id="167968"/>
    <lineage>
        <taxon>Bacteria</taxon>
        <taxon>Pseudomonadati</taxon>
        <taxon>Thermodesulfobacteriota</taxon>
        <taxon>Desulfovibrionia</taxon>
        <taxon>Desulfovibrionales</taxon>
        <taxon>Desulfovibrionaceae</taxon>
        <taxon>Desulfovibrio</taxon>
        <taxon>environmental samples</taxon>
    </lineage>
</organism>
<dbReference type="InterPro" id="IPR011284">
    <property type="entry name" value="3oxo_ACP_reduc"/>
</dbReference>
<dbReference type="InterPro" id="IPR036291">
    <property type="entry name" value="NAD(P)-bd_dom_sf"/>
</dbReference>
<evidence type="ECO:0000259" key="9">
    <source>
        <dbReference type="SMART" id="SM00822"/>
    </source>
</evidence>
<evidence type="ECO:0000313" key="10">
    <source>
        <dbReference type="EMBL" id="SBV93791.1"/>
    </source>
</evidence>